<dbReference type="EMBL" id="CACTIH010009708">
    <property type="protein sequence ID" value="CAA3032824.1"/>
    <property type="molecule type" value="Genomic_DNA"/>
</dbReference>
<comment type="caution">
    <text evidence="1">The sequence shown here is derived from an EMBL/GenBank/DDBJ whole genome shotgun (WGS) entry which is preliminary data.</text>
</comment>
<evidence type="ECO:0000313" key="1">
    <source>
        <dbReference type="EMBL" id="CAA3032824.1"/>
    </source>
</evidence>
<evidence type="ECO:0000313" key="2">
    <source>
        <dbReference type="Proteomes" id="UP000594638"/>
    </source>
</evidence>
<dbReference type="AlphaFoldDB" id="A0A8S0VP11"/>
<keyword evidence="2" id="KW-1185">Reference proteome</keyword>
<protein>
    <submittedName>
        <fullName evidence="1">Uncharacterized protein</fullName>
    </submittedName>
</protein>
<gene>
    <name evidence="1" type="ORF">OLEA9_A001903</name>
</gene>
<organism evidence="1 2">
    <name type="scientific">Olea europaea subsp. europaea</name>
    <dbReference type="NCBI Taxonomy" id="158383"/>
    <lineage>
        <taxon>Eukaryota</taxon>
        <taxon>Viridiplantae</taxon>
        <taxon>Streptophyta</taxon>
        <taxon>Embryophyta</taxon>
        <taxon>Tracheophyta</taxon>
        <taxon>Spermatophyta</taxon>
        <taxon>Magnoliopsida</taxon>
        <taxon>eudicotyledons</taxon>
        <taxon>Gunneridae</taxon>
        <taxon>Pentapetalae</taxon>
        <taxon>asterids</taxon>
        <taxon>lamiids</taxon>
        <taxon>Lamiales</taxon>
        <taxon>Oleaceae</taxon>
        <taxon>Oleeae</taxon>
        <taxon>Olea</taxon>
    </lineage>
</organism>
<feature type="non-terminal residue" evidence="1">
    <location>
        <position position="1"/>
    </location>
</feature>
<proteinExistence type="predicted"/>
<dbReference type="Proteomes" id="UP000594638">
    <property type="component" value="Unassembled WGS sequence"/>
</dbReference>
<accession>A0A8S0VP11</accession>
<dbReference type="Gramene" id="OE9A001903T1">
    <property type="protein sequence ID" value="OE9A001903C1"/>
    <property type="gene ID" value="OE9A001903"/>
</dbReference>
<reference evidence="1 2" key="1">
    <citation type="submission" date="2019-12" db="EMBL/GenBank/DDBJ databases">
        <authorList>
            <person name="Alioto T."/>
            <person name="Alioto T."/>
            <person name="Gomez Garrido J."/>
        </authorList>
    </citation>
    <scope>NUCLEOTIDE SEQUENCE [LARGE SCALE GENOMIC DNA]</scope>
</reference>
<name>A0A8S0VP11_OLEEU</name>
<sequence>FSSIDAIPSRDVEGARTKFIWKGIRKHLRRWLLSGNSASIGHRSNNKEKGDGYTIECCDKMQERSFL</sequence>